<evidence type="ECO:0000313" key="1">
    <source>
        <dbReference type="EMBL" id="GIJ72125.1"/>
    </source>
</evidence>
<reference evidence="1" key="1">
    <citation type="submission" date="2021-01" db="EMBL/GenBank/DDBJ databases">
        <title>Whole genome shotgun sequence of Virgisporangium ochraceum NBRC 16418.</title>
        <authorList>
            <person name="Komaki H."/>
            <person name="Tamura T."/>
        </authorList>
    </citation>
    <scope>NUCLEOTIDE SEQUENCE</scope>
    <source>
        <strain evidence="1">NBRC 16418</strain>
    </source>
</reference>
<evidence type="ECO:0000313" key="2">
    <source>
        <dbReference type="Proteomes" id="UP000635606"/>
    </source>
</evidence>
<proteinExistence type="predicted"/>
<name>A0A8J4A2E3_9ACTN</name>
<dbReference type="Proteomes" id="UP000635606">
    <property type="component" value="Unassembled WGS sequence"/>
</dbReference>
<protein>
    <submittedName>
        <fullName evidence="1">Uncharacterized protein</fullName>
    </submittedName>
</protein>
<accession>A0A8J4A2E3</accession>
<dbReference type="AlphaFoldDB" id="A0A8J4A2E3"/>
<sequence length="247" mass="26508">MNAGSPTAAINVAARCRSARTPAGPESRCPPGPAGASLTVMLTRSDVASLLERQSRAYGLLLWLGRACAEDPALLDPDAVAQLGHARSVPAWIARHRHRIPTDLLPPTVDGAFAALLASFLETSFRIDHVHFDGRLVATHLVRGVRPGRLPREGVATARTLAVKHLLSAESVVVTGEALRRITRRADLAEPLAVWTYAWELDRRARGKGKGPVVHALWRGLPPAVRADLTADRVWAARGRLLAAGLS</sequence>
<dbReference type="EMBL" id="BOPH01000097">
    <property type="protein sequence ID" value="GIJ72125.1"/>
    <property type="molecule type" value="Genomic_DNA"/>
</dbReference>
<keyword evidence="2" id="KW-1185">Reference proteome</keyword>
<gene>
    <name evidence="1" type="ORF">Voc01_070420</name>
</gene>
<organism evidence="1 2">
    <name type="scientific">Virgisporangium ochraceum</name>
    <dbReference type="NCBI Taxonomy" id="65505"/>
    <lineage>
        <taxon>Bacteria</taxon>
        <taxon>Bacillati</taxon>
        <taxon>Actinomycetota</taxon>
        <taxon>Actinomycetes</taxon>
        <taxon>Micromonosporales</taxon>
        <taxon>Micromonosporaceae</taxon>
        <taxon>Virgisporangium</taxon>
    </lineage>
</organism>
<comment type="caution">
    <text evidence="1">The sequence shown here is derived from an EMBL/GenBank/DDBJ whole genome shotgun (WGS) entry which is preliminary data.</text>
</comment>